<dbReference type="Proteomes" id="UP001301769">
    <property type="component" value="Unassembled WGS sequence"/>
</dbReference>
<feature type="compositionally biased region" description="Pro residues" evidence="1">
    <location>
        <begin position="74"/>
        <end position="83"/>
    </location>
</feature>
<dbReference type="AlphaFoldDB" id="A0AAN6Y6H0"/>
<feature type="region of interest" description="Disordered" evidence="1">
    <location>
        <begin position="317"/>
        <end position="346"/>
    </location>
</feature>
<name>A0AAN6Y6H0_9PEZI</name>
<feature type="region of interest" description="Disordered" evidence="1">
    <location>
        <begin position="1"/>
        <end position="118"/>
    </location>
</feature>
<protein>
    <submittedName>
        <fullName evidence="3">Uncharacterized protein</fullName>
    </submittedName>
</protein>
<feature type="compositionally biased region" description="Basic and acidic residues" evidence="1">
    <location>
        <begin position="28"/>
        <end position="43"/>
    </location>
</feature>
<reference evidence="3" key="1">
    <citation type="journal article" date="2023" name="Mol. Phylogenet. Evol.">
        <title>Genome-scale phylogeny and comparative genomics of the fungal order Sordariales.</title>
        <authorList>
            <person name="Hensen N."/>
            <person name="Bonometti L."/>
            <person name="Westerberg I."/>
            <person name="Brannstrom I.O."/>
            <person name="Guillou S."/>
            <person name="Cros-Aarteil S."/>
            <person name="Calhoun S."/>
            <person name="Haridas S."/>
            <person name="Kuo A."/>
            <person name="Mondo S."/>
            <person name="Pangilinan J."/>
            <person name="Riley R."/>
            <person name="LaButti K."/>
            <person name="Andreopoulos B."/>
            <person name="Lipzen A."/>
            <person name="Chen C."/>
            <person name="Yan M."/>
            <person name="Daum C."/>
            <person name="Ng V."/>
            <person name="Clum A."/>
            <person name="Steindorff A."/>
            <person name="Ohm R.A."/>
            <person name="Martin F."/>
            <person name="Silar P."/>
            <person name="Natvig D.O."/>
            <person name="Lalanne C."/>
            <person name="Gautier V."/>
            <person name="Ament-Velasquez S.L."/>
            <person name="Kruys A."/>
            <person name="Hutchinson M.I."/>
            <person name="Powell A.J."/>
            <person name="Barry K."/>
            <person name="Miller A.N."/>
            <person name="Grigoriev I.V."/>
            <person name="Debuchy R."/>
            <person name="Gladieux P."/>
            <person name="Hiltunen Thoren M."/>
            <person name="Johannesson H."/>
        </authorList>
    </citation>
    <scope>NUCLEOTIDE SEQUENCE</scope>
    <source>
        <strain evidence="3">PSN293</strain>
    </source>
</reference>
<feature type="compositionally biased region" description="Basic residues" evidence="1">
    <location>
        <begin position="12"/>
        <end position="22"/>
    </location>
</feature>
<feature type="compositionally biased region" description="Pro residues" evidence="1">
    <location>
        <begin position="97"/>
        <end position="110"/>
    </location>
</feature>
<feature type="region of interest" description="Disordered" evidence="1">
    <location>
        <begin position="390"/>
        <end position="536"/>
    </location>
</feature>
<organism evidence="3 4">
    <name type="scientific">Rhypophila decipiens</name>
    <dbReference type="NCBI Taxonomy" id="261697"/>
    <lineage>
        <taxon>Eukaryota</taxon>
        <taxon>Fungi</taxon>
        <taxon>Dikarya</taxon>
        <taxon>Ascomycota</taxon>
        <taxon>Pezizomycotina</taxon>
        <taxon>Sordariomycetes</taxon>
        <taxon>Sordariomycetidae</taxon>
        <taxon>Sordariales</taxon>
        <taxon>Naviculisporaceae</taxon>
        <taxon>Rhypophila</taxon>
    </lineage>
</organism>
<evidence type="ECO:0000313" key="3">
    <source>
        <dbReference type="EMBL" id="KAK4213086.1"/>
    </source>
</evidence>
<comment type="caution">
    <text evidence="3">The sequence shown here is derived from an EMBL/GenBank/DDBJ whole genome shotgun (WGS) entry which is preliminary data.</text>
</comment>
<dbReference type="EMBL" id="MU858115">
    <property type="protein sequence ID" value="KAK4213086.1"/>
    <property type="molecule type" value="Genomic_DNA"/>
</dbReference>
<proteinExistence type="predicted"/>
<keyword evidence="2" id="KW-1133">Transmembrane helix</keyword>
<gene>
    <name evidence="3" type="ORF">QBC37DRAFT_374418</name>
</gene>
<sequence>MAEGDGHDSRRFSGRCVRRRGSSKSLSAKKESGGEVERSERSGRSRQARQAFGKQIGELFKGKGKDIRTIVPPFLTPLIPPGLLPTTSSETITTIPTPEPVLSSPPPPPSTTETPTTEAAPPILTLTPIIEPPPQTPPETTTTAPPIIIPVFPPPADLEITETQPAQLPPTETLTTQIYTSTAEPSISQPLPPPSEVSSASSSSSIKTFITLTSSTTATASLGIPNATYSATRAATEYTPNPAGRTAGIVVGTILGVALLIALILFWRERGRRRRRADAARASTPAGVSLLPAGGCFDVKHRDFKLGALFHRSSASPSWTTKRFGPPSSEIEKPAPVVRRKSSTTRRRFDEPMIPNITLTAVAEEDERRGGQSTRIFISRILPRQQSLIGSSSFLADNPPGGGDRQATTSGEPSRSNTPFRNSTMSEASSTWMTTATQKTDGEFVPPTALRYPSVPSPKTRQTQAQGGGGGEMAVPGPSRWLSPPSWRVMARRSLTRSHKSSDDDNGRSRSQGSSPPRAPGSSGSDKSLSEKGWRG</sequence>
<feature type="transmembrane region" description="Helical" evidence="2">
    <location>
        <begin position="247"/>
        <end position="267"/>
    </location>
</feature>
<keyword evidence="2" id="KW-0472">Membrane</keyword>
<evidence type="ECO:0000256" key="1">
    <source>
        <dbReference type="SAM" id="MobiDB-lite"/>
    </source>
</evidence>
<keyword evidence="4" id="KW-1185">Reference proteome</keyword>
<evidence type="ECO:0000256" key="2">
    <source>
        <dbReference type="SAM" id="Phobius"/>
    </source>
</evidence>
<dbReference type="PRINTS" id="PR01217">
    <property type="entry name" value="PRICHEXTENSN"/>
</dbReference>
<feature type="compositionally biased region" description="Low complexity" evidence="1">
    <location>
        <begin position="509"/>
        <end position="525"/>
    </location>
</feature>
<accession>A0AAN6Y6H0</accession>
<feature type="compositionally biased region" description="Low complexity" evidence="1">
    <location>
        <begin position="84"/>
        <end position="96"/>
    </location>
</feature>
<feature type="compositionally biased region" description="Polar residues" evidence="1">
    <location>
        <begin position="406"/>
        <end position="439"/>
    </location>
</feature>
<keyword evidence="2" id="KW-0812">Transmembrane</keyword>
<feature type="compositionally biased region" description="Basic and acidic residues" evidence="1">
    <location>
        <begin position="1"/>
        <end position="11"/>
    </location>
</feature>
<evidence type="ECO:0000313" key="4">
    <source>
        <dbReference type="Proteomes" id="UP001301769"/>
    </source>
</evidence>
<reference evidence="3" key="2">
    <citation type="submission" date="2023-05" db="EMBL/GenBank/DDBJ databases">
        <authorList>
            <consortium name="Lawrence Berkeley National Laboratory"/>
            <person name="Steindorff A."/>
            <person name="Hensen N."/>
            <person name="Bonometti L."/>
            <person name="Westerberg I."/>
            <person name="Brannstrom I.O."/>
            <person name="Guillou S."/>
            <person name="Cros-Aarteil S."/>
            <person name="Calhoun S."/>
            <person name="Haridas S."/>
            <person name="Kuo A."/>
            <person name="Mondo S."/>
            <person name="Pangilinan J."/>
            <person name="Riley R."/>
            <person name="Labutti K."/>
            <person name="Andreopoulos B."/>
            <person name="Lipzen A."/>
            <person name="Chen C."/>
            <person name="Yanf M."/>
            <person name="Daum C."/>
            <person name="Ng V."/>
            <person name="Clum A."/>
            <person name="Ohm R."/>
            <person name="Martin F."/>
            <person name="Silar P."/>
            <person name="Natvig D."/>
            <person name="Lalanne C."/>
            <person name="Gautier V."/>
            <person name="Ament-Velasquez S.L."/>
            <person name="Kruys A."/>
            <person name="Hutchinson M.I."/>
            <person name="Powell A.J."/>
            <person name="Barry K."/>
            <person name="Miller A.N."/>
            <person name="Grigoriev I.V."/>
            <person name="Debuchy R."/>
            <person name="Gladieux P."/>
            <person name="Thoren M.H."/>
            <person name="Johannesson H."/>
        </authorList>
    </citation>
    <scope>NUCLEOTIDE SEQUENCE</scope>
    <source>
        <strain evidence="3">PSN293</strain>
    </source>
</reference>
<feature type="compositionally biased region" description="Basic residues" evidence="1">
    <location>
        <begin position="490"/>
        <end position="499"/>
    </location>
</feature>